<protein>
    <submittedName>
        <fullName evidence="1">Uncharacterized protein</fullName>
    </submittedName>
</protein>
<name>A0A4P9Y3W0_9FUNG</name>
<gene>
    <name evidence="1" type="ORF">BJ684DRAFT_9814</name>
</gene>
<accession>A0A4P9Y3W0</accession>
<dbReference type="InterPro" id="IPR019034">
    <property type="entry name" value="UPF0390"/>
</dbReference>
<reference evidence="2" key="1">
    <citation type="journal article" date="2018" name="Nat. Microbiol.">
        <title>Leveraging single-cell genomics to expand the fungal tree of life.</title>
        <authorList>
            <person name="Ahrendt S.R."/>
            <person name="Quandt C.A."/>
            <person name="Ciobanu D."/>
            <person name="Clum A."/>
            <person name="Salamov A."/>
            <person name="Andreopoulos B."/>
            <person name="Cheng J.F."/>
            <person name="Woyke T."/>
            <person name="Pelin A."/>
            <person name="Henrissat B."/>
            <person name="Reynolds N.K."/>
            <person name="Benny G.L."/>
            <person name="Smith M.E."/>
            <person name="James T.Y."/>
            <person name="Grigoriev I.V."/>
        </authorList>
    </citation>
    <scope>NUCLEOTIDE SEQUENCE [LARGE SCALE GENOMIC DNA]</scope>
</reference>
<evidence type="ECO:0000313" key="2">
    <source>
        <dbReference type="Proteomes" id="UP000267251"/>
    </source>
</evidence>
<dbReference type="Proteomes" id="UP000267251">
    <property type="component" value="Unassembled WGS sequence"/>
</dbReference>
<feature type="non-terminal residue" evidence="1">
    <location>
        <position position="1"/>
    </location>
</feature>
<sequence length="67" mass="7392">AKHIAPKKTALVKQEKMRKRMTAQINKNVEQQMATKAGAVGKLTIMKSFALPDGKVGRGKRSSNKKK</sequence>
<dbReference type="AlphaFoldDB" id="A0A4P9Y3W0"/>
<evidence type="ECO:0000313" key="1">
    <source>
        <dbReference type="EMBL" id="RKP13617.1"/>
    </source>
</evidence>
<dbReference type="OrthoDB" id="5239630at2759"/>
<keyword evidence="2" id="KW-1185">Reference proteome</keyword>
<dbReference type="Pfam" id="PF09495">
    <property type="entry name" value="DUF2462"/>
    <property type="match status" value="1"/>
</dbReference>
<proteinExistence type="predicted"/>
<dbReference type="EMBL" id="KZ987979">
    <property type="protein sequence ID" value="RKP13617.1"/>
    <property type="molecule type" value="Genomic_DNA"/>
</dbReference>
<organism evidence="1 2">
    <name type="scientific">Piptocephalis cylindrospora</name>
    <dbReference type="NCBI Taxonomy" id="1907219"/>
    <lineage>
        <taxon>Eukaryota</taxon>
        <taxon>Fungi</taxon>
        <taxon>Fungi incertae sedis</taxon>
        <taxon>Zoopagomycota</taxon>
        <taxon>Zoopagomycotina</taxon>
        <taxon>Zoopagomycetes</taxon>
        <taxon>Zoopagales</taxon>
        <taxon>Piptocephalidaceae</taxon>
        <taxon>Piptocephalis</taxon>
    </lineage>
</organism>